<name>A0A179F4W9_METCM</name>
<keyword evidence="3" id="KW-0804">Transcription</keyword>
<reference evidence="8 9" key="1">
    <citation type="journal article" date="2016" name="PLoS Pathog.">
        <title>Biosynthesis of antibiotic leucinostatins in bio-control fungus Purpureocillium lilacinum and their inhibition on phytophthora revealed by genome mining.</title>
        <authorList>
            <person name="Wang G."/>
            <person name="Liu Z."/>
            <person name="Lin R."/>
            <person name="Li E."/>
            <person name="Mao Z."/>
            <person name="Ling J."/>
            <person name="Yang Y."/>
            <person name="Yin W.B."/>
            <person name="Xie B."/>
        </authorList>
    </citation>
    <scope>NUCLEOTIDE SEQUENCE [LARGE SCALE GENOMIC DNA]</scope>
    <source>
        <strain evidence="8">170</strain>
    </source>
</reference>
<dbReference type="RefSeq" id="XP_022284069.1">
    <property type="nucleotide sequence ID" value="XM_022428722.1"/>
</dbReference>
<keyword evidence="8" id="KW-0238">DNA-binding</keyword>
<dbReference type="GO" id="GO:0000435">
    <property type="term" value="P:positive regulation of transcription from RNA polymerase II promoter by galactose"/>
    <property type="evidence" value="ECO:0007669"/>
    <property type="project" value="TreeGrafter"/>
</dbReference>
<dbReference type="InterPro" id="IPR001138">
    <property type="entry name" value="Zn2Cys6_DnaBD"/>
</dbReference>
<dbReference type="GO" id="GO:0005634">
    <property type="term" value="C:nucleus"/>
    <property type="evidence" value="ECO:0007669"/>
    <property type="project" value="TreeGrafter"/>
</dbReference>
<evidence type="ECO:0000313" key="8">
    <source>
        <dbReference type="EMBL" id="OAQ60223.2"/>
    </source>
</evidence>
<dbReference type="GO" id="GO:0006351">
    <property type="term" value="P:DNA-templated transcription"/>
    <property type="evidence" value="ECO:0007669"/>
    <property type="project" value="InterPro"/>
</dbReference>
<evidence type="ECO:0000256" key="3">
    <source>
        <dbReference type="ARBA" id="ARBA00023163"/>
    </source>
</evidence>
<feature type="region of interest" description="Disordered" evidence="5">
    <location>
        <begin position="219"/>
        <end position="277"/>
    </location>
</feature>
<dbReference type="PROSITE" id="PS00463">
    <property type="entry name" value="ZN2_CY6_FUNGAL_1"/>
    <property type="match status" value="1"/>
</dbReference>
<dbReference type="SMART" id="SM00066">
    <property type="entry name" value="GAL4"/>
    <property type="match status" value="1"/>
</dbReference>
<evidence type="ECO:0000256" key="5">
    <source>
        <dbReference type="SAM" id="MobiDB-lite"/>
    </source>
</evidence>
<feature type="compositionally biased region" description="Polar residues" evidence="5">
    <location>
        <begin position="179"/>
        <end position="190"/>
    </location>
</feature>
<feature type="transmembrane region" description="Helical" evidence="6">
    <location>
        <begin position="334"/>
        <end position="356"/>
    </location>
</feature>
<keyword evidence="6" id="KW-1133">Transmembrane helix</keyword>
<dbReference type="InterPro" id="IPR007219">
    <property type="entry name" value="XnlR_reg_dom"/>
</dbReference>
<dbReference type="SMART" id="SM00906">
    <property type="entry name" value="Fungal_trans"/>
    <property type="match status" value="1"/>
</dbReference>
<feature type="compositionally biased region" description="Basic and acidic residues" evidence="5">
    <location>
        <begin position="87"/>
        <end position="103"/>
    </location>
</feature>
<dbReference type="CDD" id="cd12148">
    <property type="entry name" value="fungal_TF_MHR"/>
    <property type="match status" value="1"/>
</dbReference>
<keyword evidence="9" id="KW-1185">Reference proteome</keyword>
<dbReference type="GO" id="GO:0008270">
    <property type="term" value="F:zinc ion binding"/>
    <property type="evidence" value="ECO:0007669"/>
    <property type="project" value="InterPro"/>
</dbReference>
<dbReference type="GO" id="GO:0000981">
    <property type="term" value="F:DNA-binding transcription factor activity, RNA polymerase II-specific"/>
    <property type="evidence" value="ECO:0007669"/>
    <property type="project" value="InterPro"/>
</dbReference>
<evidence type="ECO:0000313" key="9">
    <source>
        <dbReference type="Proteomes" id="UP000078397"/>
    </source>
</evidence>
<dbReference type="CDD" id="cd00067">
    <property type="entry name" value="GAL4"/>
    <property type="match status" value="1"/>
</dbReference>
<protein>
    <submittedName>
        <fullName evidence="8">Zn(2)-C6 fungal-type DNA-binding domain-containing protein</fullName>
    </submittedName>
</protein>
<gene>
    <name evidence="8" type="ORF">VFPPC_10651</name>
</gene>
<dbReference type="PROSITE" id="PS50048">
    <property type="entry name" value="ZN2_CY6_FUNGAL_2"/>
    <property type="match status" value="1"/>
</dbReference>
<evidence type="ECO:0000256" key="1">
    <source>
        <dbReference type="ARBA" id="ARBA00022723"/>
    </source>
</evidence>
<dbReference type="PANTHER" id="PTHR47424:SF15">
    <property type="entry name" value="ZN(II)2CYS6 TRANSCRIPTION FACTOR (EUROFUNG)"/>
    <property type="match status" value="1"/>
</dbReference>
<dbReference type="GO" id="GO:0000978">
    <property type="term" value="F:RNA polymerase II cis-regulatory region sequence-specific DNA binding"/>
    <property type="evidence" value="ECO:0007669"/>
    <property type="project" value="TreeGrafter"/>
</dbReference>
<dbReference type="Pfam" id="PF04082">
    <property type="entry name" value="Fungal_trans"/>
    <property type="match status" value="1"/>
</dbReference>
<sequence length="810" mass="90374">MPEPKRHPESLPGRRNLPRASHACQRCRVKKAKCDQRQPCSNCIRHLQECTYGLRRRNDRNRNSTATSPGRRETRSVQSTPSGPSNREGEIRRSSETLGHTEESHDLVFAPQLLPDNTDVVGDVNQHTHGTEFYGTSSNFVLLNQFFAYAQQNLPPGHASPTNRRETSYLSPASAGAGDQSSLRDQNSPWRSGGIVSGPGLAVRSPVSIVNLLANEEALEPPSRPKTPPHVTENGQNVTGGPSGIANRARSGSGESGTNYRPTTHLAAKERSGQESHLQVAKRRLEREYVRVFMSNLHHIHPMLDPVAFATRCEEVIWSVHTPLEKNKDLRHFFALYNIVVAVGALIADSSISLAFEADINLCMKLPAQGQNSSIPLSSQALSKTYFRKCRALLGDVFEVCSLESAQTLLLMSLYCQNSLKPHACYMYCGHAVRTALAIGIARESTSSSNEDRKAARRTWWCIYSHEIDMSCSAGRRDSLGKPRNYQIEMPHIKPHITNAPNRPELENCSFAMINEMVHFAAILRRISKELYYDSKGLTLLQKSAVAKELDTLLDDWKARLPEYLDFSRVSFREAEWAAKQKLVLHLRYLNARIVLHRLFLEAPMSTTKAQLSGHVDACLEAARATIRVMYDAYTNRHYFRTWWYNSTYTLYAGMIVLYIIMLGHTAVSGNELLDDVVKAQEILQSMEEAIVARRSANLIREGLEVARACVQGQQNQSARPEASSEQDHDTSQMDVNHVAGQNGDNFSRTLFSNAVPGQDPALLASIIDPNLLQDFTAADKDMSGLQFSAFPFDGFYGDGLDIDLTSMMV</sequence>
<dbReference type="Pfam" id="PF00172">
    <property type="entry name" value="Zn_clus"/>
    <property type="match status" value="1"/>
</dbReference>
<keyword evidence="4" id="KW-0539">Nucleus</keyword>
<dbReference type="OrthoDB" id="2571985at2759"/>
<dbReference type="GeneID" id="28852974"/>
<dbReference type="SUPFAM" id="SSF57701">
    <property type="entry name" value="Zn2/Cys6 DNA-binding domain"/>
    <property type="match status" value="1"/>
</dbReference>
<dbReference type="InterPro" id="IPR051127">
    <property type="entry name" value="Fungal_SecMet_Regulators"/>
</dbReference>
<evidence type="ECO:0000256" key="2">
    <source>
        <dbReference type="ARBA" id="ARBA00023015"/>
    </source>
</evidence>
<feature type="region of interest" description="Disordered" evidence="5">
    <location>
        <begin position="58"/>
        <end position="103"/>
    </location>
</feature>
<dbReference type="AlphaFoldDB" id="A0A179F4W9"/>
<comment type="caution">
    <text evidence="8">The sequence shown here is derived from an EMBL/GenBank/DDBJ whole genome shotgun (WGS) entry which is preliminary data.</text>
</comment>
<feature type="region of interest" description="Disordered" evidence="5">
    <location>
        <begin position="1"/>
        <end position="22"/>
    </location>
</feature>
<evidence type="ECO:0000259" key="7">
    <source>
        <dbReference type="PROSITE" id="PS50048"/>
    </source>
</evidence>
<proteinExistence type="predicted"/>
<dbReference type="PANTHER" id="PTHR47424">
    <property type="entry name" value="REGULATORY PROTEIN GAL4"/>
    <property type="match status" value="1"/>
</dbReference>
<keyword evidence="6" id="KW-0472">Membrane</keyword>
<feature type="region of interest" description="Disordered" evidence="5">
    <location>
        <begin position="154"/>
        <end position="197"/>
    </location>
</feature>
<dbReference type="STRING" id="1380566.A0A179F4W9"/>
<evidence type="ECO:0000256" key="4">
    <source>
        <dbReference type="ARBA" id="ARBA00023242"/>
    </source>
</evidence>
<keyword evidence="6" id="KW-0812">Transmembrane</keyword>
<accession>A0A179F4W9</accession>
<dbReference type="KEGG" id="pchm:VFPPC_10651"/>
<dbReference type="EMBL" id="LSBJ02000009">
    <property type="protein sequence ID" value="OAQ60223.2"/>
    <property type="molecule type" value="Genomic_DNA"/>
</dbReference>
<feature type="domain" description="Zn(2)-C6 fungal-type" evidence="7">
    <location>
        <begin position="23"/>
        <end position="52"/>
    </location>
</feature>
<keyword evidence="1" id="KW-0479">Metal-binding</keyword>
<dbReference type="InterPro" id="IPR036864">
    <property type="entry name" value="Zn2-C6_fun-type_DNA-bd_sf"/>
</dbReference>
<organism evidence="8 9">
    <name type="scientific">Pochonia chlamydosporia 170</name>
    <dbReference type="NCBI Taxonomy" id="1380566"/>
    <lineage>
        <taxon>Eukaryota</taxon>
        <taxon>Fungi</taxon>
        <taxon>Dikarya</taxon>
        <taxon>Ascomycota</taxon>
        <taxon>Pezizomycotina</taxon>
        <taxon>Sordariomycetes</taxon>
        <taxon>Hypocreomycetidae</taxon>
        <taxon>Hypocreales</taxon>
        <taxon>Clavicipitaceae</taxon>
        <taxon>Pochonia</taxon>
    </lineage>
</organism>
<dbReference type="Gene3D" id="4.10.240.10">
    <property type="entry name" value="Zn(2)-C6 fungal-type DNA-binding domain"/>
    <property type="match status" value="1"/>
</dbReference>
<evidence type="ECO:0000256" key="6">
    <source>
        <dbReference type="SAM" id="Phobius"/>
    </source>
</evidence>
<keyword evidence="2" id="KW-0805">Transcription regulation</keyword>
<dbReference type="Proteomes" id="UP000078397">
    <property type="component" value="Unassembled WGS sequence"/>
</dbReference>
<feature type="compositionally biased region" description="Polar residues" evidence="5">
    <location>
        <begin position="76"/>
        <end position="85"/>
    </location>
</feature>
<feature type="transmembrane region" description="Helical" evidence="6">
    <location>
        <begin position="643"/>
        <end position="663"/>
    </location>
</feature>